<proteinExistence type="predicted"/>
<protein>
    <recommendedName>
        <fullName evidence="3">Anti-sigma factor</fullName>
    </recommendedName>
</protein>
<evidence type="ECO:0000313" key="1">
    <source>
        <dbReference type="EMBL" id="MBR0649551.1"/>
    </source>
</evidence>
<evidence type="ECO:0000313" key="2">
    <source>
        <dbReference type="Proteomes" id="UP000698752"/>
    </source>
</evidence>
<comment type="caution">
    <text evidence="1">The sequence shown here is derived from an EMBL/GenBank/DDBJ whole genome shotgun (WGS) entry which is preliminary data.</text>
</comment>
<sequence length="161" mass="16966">MPPQSSLDEFRHLVGEDPAFQRRIWTMQRIGWALMGGLVLAGAAGALGDGPFSRGESASPDGALRVSHDAVTRQDSATRWTITLPPGARQVTLTSDALPWLEVLNIEPAPDGQARRGQALTLHLQDSSVAVLTVQPQRPGIADVSVAAGGAAASFRTLVLP</sequence>
<dbReference type="Proteomes" id="UP000698752">
    <property type="component" value="Unassembled WGS sequence"/>
</dbReference>
<dbReference type="RefSeq" id="WP_211867603.1">
    <property type="nucleotide sequence ID" value="NZ_JAAEDI010000007.1"/>
</dbReference>
<gene>
    <name evidence="1" type="ORF">GXW78_07760</name>
</gene>
<dbReference type="EMBL" id="JAAEDI010000007">
    <property type="protein sequence ID" value="MBR0649551.1"/>
    <property type="molecule type" value="Genomic_DNA"/>
</dbReference>
<keyword evidence="2" id="KW-1185">Reference proteome</keyword>
<reference evidence="2" key="1">
    <citation type="journal article" date="2021" name="Syst. Appl. Microbiol.">
        <title>Roseomonas hellenica sp. nov., isolated from roots of wild-growing Alkanna tinctoria.</title>
        <authorList>
            <person name="Rat A."/>
            <person name="Naranjo H.D."/>
            <person name="Lebbe L."/>
            <person name="Cnockaert M."/>
            <person name="Krigas N."/>
            <person name="Grigoriadou K."/>
            <person name="Maloupa E."/>
            <person name="Willems A."/>
        </authorList>
    </citation>
    <scope>NUCLEOTIDE SEQUENCE [LARGE SCALE GENOMIC DNA]</scope>
    <source>
        <strain evidence="2">LMG 31159</strain>
    </source>
</reference>
<name>A0ABS5EEV7_9PROT</name>
<evidence type="ECO:0008006" key="3">
    <source>
        <dbReference type="Google" id="ProtNLM"/>
    </source>
</evidence>
<accession>A0ABS5EEV7</accession>
<organism evidence="1 2">
    <name type="scientific">Neoroseomonas terrae</name>
    <dbReference type="NCBI Taxonomy" id="424799"/>
    <lineage>
        <taxon>Bacteria</taxon>
        <taxon>Pseudomonadati</taxon>
        <taxon>Pseudomonadota</taxon>
        <taxon>Alphaproteobacteria</taxon>
        <taxon>Acetobacterales</taxon>
        <taxon>Acetobacteraceae</taxon>
        <taxon>Neoroseomonas</taxon>
    </lineage>
</organism>